<evidence type="ECO:0000313" key="4">
    <source>
        <dbReference type="Proteomes" id="UP000325440"/>
    </source>
</evidence>
<dbReference type="Pfam" id="PF16027">
    <property type="entry name" value="DUF4786"/>
    <property type="match status" value="1"/>
</dbReference>
<gene>
    <name evidence="3" type="ORF">CINCED_3A015897</name>
</gene>
<feature type="chain" id="PRO_5023021667" evidence="2">
    <location>
        <begin position="20"/>
        <end position="309"/>
    </location>
</feature>
<sequence length="309" mass="33408">MRKFVLLLSAAAAMTAVFGVVPATASKRHREESGVLKTADENGNEVAAAGTGSEAAIAEHDGGKRYRYAAAATAAEEPQAAAAAAAEHAPKPKQHASKQHNAKLLNKLGMKRVRTSGGPNHHRKRLASQSRSKYPAGGADGKGASDSQMFVIKLPPHAHFYDDGSQRLQHRQQPYKNVNTVPVGFVSNGKPAKVYHWNLPTIKHALHNGGARYKGANEPQQQQQQQMHHLVYNHQAAGDFAAEHQAAASSKIVPRRTLYYKPRASGKPVKKSFVNNGKPNGFYVVSTKNAAAMPQYHKIVKAYYGNGDD</sequence>
<feature type="region of interest" description="Disordered" evidence="1">
    <location>
        <begin position="27"/>
        <end position="47"/>
    </location>
</feature>
<feature type="compositionally biased region" description="Basic and acidic residues" evidence="1">
    <location>
        <begin position="29"/>
        <end position="40"/>
    </location>
</feature>
<evidence type="ECO:0000256" key="1">
    <source>
        <dbReference type="SAM" id="MobiDB-lite"/>
    </source>
</evidence>
<dbReference type="OrthoDB" id="6609132at2759"/>
<evidence type="ECO:0000256" key="2">
    <source>
        <dbReference type="SAM" id="SignalP"/>
    </source>
</evidence>
<name>A0A5E4M0B9_9HEMI</name>
<keyword evidence="2" id="KW-0732">Signal</keyword>
<dbReference type="InterPro" id="IPR031983">
    <property type="entry name" value="DUF4786"/>
</dbReference>
<dbReference type="AlphaFoldDB" id="A0A5E4M0B9"/>
<keyword evidence="4" id="KW-1185">Reference proteome</keyword>
<organism evidence="3 4">
    <name type="scientific">Cinara cedri</name>
    <dbReference type="NCBI Taxonomy" id="506608"/>
    <lineage>
        <taxon>Eukaryota</taxon>
        <taxon>Metazoa</taxon>
        <taxon>Ecdysozoa</taxon>
        <taxon>Arthropoda</taxon>
        <taxon>Hexapoda</taxon>
        <taxon>Insecta</taxon>
        <taxon>Pterygota</taxon>
        <taxon>Neoptera</taxon>
        <taxon>Paraneoptera</taxon>
        <taxon>Hemiptera</taxon>
        <taxon>Sternorrhyncha</taxon>
        <taxon>Aphidomorpha</taxon>
        <taxon>Aphidoidea</taxon>
        <taxon>Aphididae</taxon>
        <taxon>Lachninae</taxon>
        <taxon>Cinara</taxon>
    </lineage>
</organism>
<accession>A0A5E4M0B9</accession>
<feature type="region of interest" description="Disordered" evidence="1">
    <location>
        <begin position="79"/>
        <end position="99"/>
    </location>
</feature>
<feature type="compositionally biased region" description="Basic residues" evidence="1">
    <location>
        <begin position="112"/>
        <end position="126"/>
    </location>
</feature>
<dbReference type="EMBL" id="CABPRJ010000010">
    <property type="protein sequence ID" value="VVC25256.1"/>
    <property type="molecule type" value="Genomic_DNA"/>
</dbReference>
<feature type="signal peptide" evidence="2">
    <location>
        <begin position="1"/>
        <end position="19"/>
    </location>
</feature>
<proteinExistence type="predicted"/>
<evidence type="ECO:0000313" key="3">
    <source>
        <dbReference type="EMBL" id="VVC25256.1"/>
    </source>
</evidence>
<dbReference type="Proteomes" id="UP000325440">
    <property type="component" value="Unassembled WGS sequence"/>
</dbReference>
<feature type="region of interest" description="Disordered" evidence="1">
    <location>
        <begin position="112"/>
        <end position="145"/>
    </location>
</feature>
<reference evidence="3 4" key="1">
    <citation type="submission" date="2019-08" db="EMBL/GenBank/DDBJ databases">
        <authorList>
            <person name="Alioto T."/>
            <person name="Alioto T."/>
            <person name="Gomez Garrido J."/>
        </authorList>
    </citation>
    <scope>NUCLEOTIDE SEQUENCE [LARGE SCALE GENOMIC DNA]</scope>
</reference>
<protein>
    <submittedName>
        <fullName evidence="3">Uncharacterized protein</fullName>
    </submittedName>
</protein>